<keyword evidence="4" id="KW-0378">Hydrolase</keyword>
<evidence type="ECO:0000256" key="8">
    <source>
        <dbReference type="ARBA" id="ARBA00050061"/>
    </source>
</evidence>
<dbReference type="PANTHER" id="PTHR11963">
    <property type="entry name" value="LEUCINE AMINOPEPTIDASE-RELATED"/>
    <property type="match status" value="1"/>
</dbReference>
<dbReference type="Pfam" id="PF00883">
    <property type="entry name" value="Peptidase_M17"/>
    <property type="match status" value="1"/>
</dbReference>
<keyword evidence="11" id="KW-1185">Reference proteome</keyword>
<name>A0ABS6DP02_9MOLU</name>
<dbReference type="CDD" id="cd00433">
    <property type="entry name" value="Peptidase_M17"/>
    <property type="match status" value="1"/>
</dbReference>
<dbReference type="Proteomes" id="UP000718793">
    <property type="component" value="Unassembled WGS sequence"/>
</dbReference>
<feature type="domain" description="Cytosol aminopeptidase" evidence="9">
    <location>
        <begin position="144"/>
        <end position="436"/>
    </location>
</feature>
<dbReference type="GO" id="GO:0004177">
    <property type="term" value="F:aminopeptidase activity"/>
    <property type="evidence" value="ECO:0007669"/>
    <property type="project" value="UniProtKB-KW"/>
</dbReference>
<dbReference type="RefSeq" id="WP_216488284.1">
    <property type="nucleotide sequence ID" value="NZ_JAHMHH010000001.1"/>
</dbReference>
<dbReference type="PANTHER" id="PTHR11963:SF23">
    <property type="entry name" value="CYTOSOL AMINOPEPTIDASE"/>
    <property type="match status" value="1"/>
</dbReference>
<comment type="function">
    <text evidence="6">Presumably involved in the processing and regular turnover of intracellular proteins. Catalyzes the removal of unsubstituted N-terminal amino acids from various peptides.</text>
</comment>
<evidence type="ECO:0000256" key="7">
    <source>
        <dbReference type="ARBA" id="ARBA00050021"/>
    </source>
</evidence>
<evidence type="ECO:0000256" key="4">
    <source>
        <dbReference type="ARBA" id="ARBA00022801"/>
    </source>
</evidence>
<evidence type="ECO:0000259" key="9">
    <source>
        <dbReference type="Pfam" id="PF00883"/>
    </source>
</evidence>
<evidence type="ECO:0000256" key="5">
    <source>
        <dbReference type="ARBA" id="ARBA00033172"/>
    </source>
</evidence>
<dbReference type="EMBL" id="JAHMHH010000001">
    <property type="protein sequence ID" value="MBU4692044.1"/>
    <property type="molecule type" value="Genomic_DNA"/>
</dbReference>
<evidence type="ECO:0000256" key="6">
    <source>
        <dbReference type="ARBA" id="ARBA00049972"/>
    </source>
</evidence>
<comment type="caution">
    <text evidence="10">The sequence shown here is derived from an EMBL/GenBank/DDBJ whole genome shotgun (WGS) entry which is preliminary data.</text>
</comment>
<comment type="similarity">
    <text evidence="1">Belongs to the peptidase M17 family.</text>
</comment>
<keyword evidence="3" id="KW-0645">Protease</keyword>
<proteinExistence type="inferred from homology"/>
<dbReference type="InterPro" id="IPR011356">
    <property type="entry name" value="Leucine_aapep/pepB"/>
</dbReference>
<gene>
    <name evidence="10" type="ORF">KQ875_00330</name>
</gene>
<evidence type="ECO:0000313" key="11">
    <source>
        <dbReference type="Proteomes" id="UP000718793"/>
    </source>
</evidence>
<accession>A0ABS6DP02</accession>
<protein>
    <recommendedName>
        <fullName evidence="7">Probable cytosol aminopeptidase</fullName>
    </recommendedName>
    <alternativeName>
        <fullName evidence="8">Leucine aminopeptidase</fullName>
    </alternativeName>
    <alternativeName>
        <fullName evidence="5">Leucyl aminopeptidase</fullName>
    </alternativeName>
</protein>
<dbReference type="InterPro" id="IPR000819">
    <property type="entry name" value="Peptidase_M17_C"/>
</dbReference>
<reference evidence="10" key="1">
    <citation type="submission" date="2021-06" db="EMBL/GenBank/DDBJ databases">
        <title>Novel Mycoplasma species detected in California sea lions (Zalophus californianus) from the USA.</title>
        <authorList>
            <person name="Volokhov D.V."/>
            <person name="Furtak V.A."/>
            <person name="Zagorodnyaya T.A."/>
        </authorList>
    </citation>
    <scope>NUCLEOTIDE SEQUENCE [LARGE SCALE GENOMIC DNA]</scope>
    <source>
        <strain evidence="10">CSL 5346</strain>
    </source>
</reference>
<evidence type="ECO:0000256" key="1">
    <source>
        <dbReference type="ARBA" id="ARBA00009528"/>
    </source>
</evidence>
<keyword evidence="2 10" id="KW-0031">Aminopeptidase</keyword>
<evidence type="ECO:0000256" key="3">
    <source>
        <dbReference type="ARBA" id="ARBA00022670"/>
    </source>
</evidence>
<evidence type="ECO:0000313" key="10">
    <source>
        <dbReference type="EMBL" id="MBU4692044.1"/>
    </source>
</evidence>
<evidence type="ECO:0000256" key="2">
    <source>
        <dbReference type="ARBA" id="ARBA00022438"/>
    </source>
</evidence>
<sequence>MNKQYIQKRNEFVLLKAVFKDTDAPEFVSKNKLALTLDNKNNILYFYVNKINNYTELTAKVDFIIENQDQDLLVDIKSFVNEYVSYEDVLRSFYLRNSFFNDEIYNQKSEKENSKYQLDFLIETDQYKDYENKLNLLVENVRQTRDLQITPPNVCTSEWLADFIENDFKNLENVSVKVLKRQEIEDLGMGLMLSVNAGSLYEPRVVVLEYRPLKDSDEKIAIVGKGITYDSGGYNIKTNGYMNYMKMDMSGSVIAAYALKNIAQNKIKTNVSVVMMITDNKLNNDASVADNVYVSMSKKTVEIVDTDAEGRLVLADGITYAKDILKANTIIDVATLTGTILTALGDKYSGIYTNSDQEWKIFSSAAKLAQEKVWRMPLHEDFNKPNKESLVADLLNCSTNAALSDCNIAASFLYNFATEDINFIHCDVAGTTEDEKHRPLAALVATLTEYAYAKEKK</sequence>
<organism evidence="10 11">
    <name type="scientific">Mycoplasma zalophi</name>
    <dbReference type="NCBI Taxonomy" id="191287"/>
    <lineage>
        <taxon>Bacteria</taxon>
        <taxon>Bacillati</taxon>
        <taxon>Mycoplasmatota</taxon>
        <taxon>Mollicutes</taxon>
        <taxon>Mycoplasmataceae</taxon>
        <taxon>Mycoplasma</taxon>
    </lineage>
</organism>